<dbReference type="Proteomes" id="UP000257127">
    <property type="component" value="Unassembled WGS sequence"/>
</dbReference>
<dbReference type="SUPFAM" id="SSF47413">
    <property type="entry name" value="lambda repressor-like DNA-binding domains"/>
    <property type="match status" value="1"/>
</dbReference>
<dbReference type="RefSeq" id="WP_116880719.1">
    <property type="nucleotide sequence ID" value="NZ_QURB01000004.1"/>
</dbReference>
<dbReference type="AlphaFoldDB" id="A0A3E1EXQ3"/>
<dbReference type="InterPro" id="IPR010982">
    <property type="entry name" value="Lambda_DNA-bd_dom_sf"/>
</dbReference>
<dbReference type="Pfam" id="PF01381">
    <property type="entry name" value="HTH_3"/>
    <property type="match status" value="1"/>
</dbReference>
<dbReference type="OrthoDB" id="9779074at2"/>
<accession>A0A3E1EXQ3</accession>
<reference evidence="3 4" key="1">
    <citation type="submission" date="2018-08" db="EMBL/GenBank/DDBJ databases">
        <title>The draft genome squence of Brumimicrobium sp. N62.</title>
        <authorList>
            <person name="Du Z.-J."/>
            <person name="Luo H.-R."/>
        </authorList>
    </citation>
    <scope>NUCLEOTIDE SEQUENCE [LARGE SCALE GENOMIC DNA]</scope>
    <source>
        <strain evidence="3 4">N62</strain>
    </source>
</reference>
<dbReference type="CDD" id="cd00093">
    <property type="entry name" value="HTH_XRE"/>
    <property type="match status" value="1"/>
</dbReference>
<proteinExistence type="predicted"/>
<protein>
    <submittedName>
        <fullName evidence="3">Helix-turn-helix domain-containing protein</fullName>
    </submittedName>
</protein>
<dbReference type="GO" id="GO:0003677">
    <property type="term" value="F:DNA binding"/>
    <property type="evidence" value="ECO:0007669"/>
    <property type="project" value="InterPro"/>
</dbReference>
<dbReference type="Gene3D" id="1.10.260.40">
    <property type="entry name" value="lambda repressor-like DNA-binding domains"/>
    <property type="match status" value="1"/>
</dbReference>
<sequence length="125" mass="14760">MINREELIRSKEYWLEKIQNELFMEIEEYIKNNNLNKTQFAQKLGVSRSYLTQVLNENFDHKLSKLIELSIAIGKVPNFKFEDIEEFLENDNQKNPTDYSNNTRANVGHLPLLSDKESDYNNSKS</sequence>
<evidence type="ECO:0000259" key="2">
    <source>
        <dbReference type="PROSITE" id="PS50943"/>
    </source>
</evidence>
<keyword evidence="4" id="KW-1185">Reference proteome</keyword>
<feature type="region of interest" description="Disordered" evidence="1">
    <location>
        <begin position="91"/>
        <end position="125"/>
    </location>
</feature>
<evidence type="ECO:0000313" key="3">
    <source>
        <dbReference type="EMBL" id="RFC54318.1"/>
    </source>
</evidence>
<evidence type="ECO:0000256" key="1">
    <source>
        <dbReference type="SAM" id="MobiDB-lite"/>
    </source>
</evidence>
<name>A0A3E1EXQ3_9FLAO</name>
<evidence type="ECO:0000313" key="4">
    <source>
        <dbReference type="Proteomes" id="UP000257127"/>
    </source>
</evidence>
<dbReference type="PROSITE" id="PS50943">
    <property type="entry name" value="HTH_CROC1"/>
    <property type="match status" value="1"/>
</dbReference>
<organism evidence="3 4">
    <name type="scientific">Brumimicrobium aurantiacum</name>
    <dbReference type="NCBI Taxonomy" id="1737063"/>
    <lineage>
        <taxon>Bacteria</taxon>
        <taxon>Pseudomonadati</taxon>
        <taxon>Bacteroidota</taxon>
        <taxon>Flavobacteriia</taxon>
        <taxon>Flavobacteriales</taxon>
        <taxon>Crocinitomicaceae</taxon>
        <taxon>Brumimicrobium</taxon>
    </lineage>
</organism>
<dbReference type="InterPro" id="IPR001387">
    <property type="entry name" value="Cro/C1-type_HTH"/>
</dbReference>
<gene>
    <name evidence="3" type="ORF">DXU93_07770</name>
</gene>
<comment type="caution">
    <text evidence="3">The sequence shown here is derived from an EMBL/GenBank/DDBJ whole genome shotgun (WGS) entry which is preliminary data.</text>
</comment>
<dbReference type="EMBL" id="QURB01000004">
    <property type="protein sequence ID" value="RFC54318.1"/>
    <property type="molecule type" value="Genomic_DNA"/>
</dbReference>
<feature type="compositionally biased region" description="Polar residues" evidence="1">
    <location>
        <begin position="93"/>
        <end position="105"/>
    </location>
</feature>
<feature type="domain" description="HTH cro/C1-type" evidence="2">
    <location>
        <begin position="26"/>
        <end position="79"/>
    </location>
</feature>